<evidence type="ECO:0000313" key="1">
    <source>
        <dbReference type="EMBL" id="MPM99567.1"/>
    </source>
</evidence>
<dbReference type="EMBL" id="VSSQ01045650">
    <property type="protein sequence ID" value="MPM99567.1"/>
    <property type="molecule type" value="Genomic_DNA"/>
</dbReference>
<protein>
    <submittedName>
        <fullName evidence="1">Uncharacterized protein</fullName>
    </submittedName>
</protein>
<dbReference type="AlphaFoldDB" id="A0A645EC61"/>
<gene>
    <name evidence="1" type="ORF">SDC9_146759</name>
</gene>
<name>A0A645EC61_9ZZZZ</name>
<accession>A0A645EC61</accession>
<sequence length="215" mass="22494">MAGETPAGGTIKTGGGEGVEAQLGCAAVDILHYGFEGSKVFDLVDGMAGFFQQGLVDDDAEALVAIADGSQFAALFIEVEVVRGHFGIDGRVGQIQAEVAPGIQTGFIAALEQRRRGRALVHFGGQRFGIGAGSGGNNGDRNAGLLGILRSQRLPGGVRLGLKVEIVNLADCGGGLRCRRFGRGGSRGRLGRGRFCRFCARKACDTHQDYQNQSN</sequence>
<organism evidence="1">
    <name type="scientific">bioreactor metagenome</name>
    <dbReference type="NCBI Taxonomy" id="1076179"/>
    <lineage>
        <taxon>unclassified sequences</taxon>
        <taxon>metagenomes</taxon>
        <taxon>ecological metagenomes</taxon>
    </lineage>
</organism>
<reference evidence="1" key="1">
    <citation type="submission" date="2019-08" db="EMBL/GenBank/DDBJ databases">
        <authorList>
            <person name="Kucharzyk K."/>
            <person name="Murdoch R.W."/>
            <person name="Higgins S."/>
            <person name="Loffler F."/>
        </authorList>
    </citation>
    <scope>NUCLEOTIDE SEQUENCE</scope>
</reference>
<comment type="caution">
    <text evidence="1">The sequence shown here is derived from an EMBL/GenBank/DDBJ whole genome shotgun (WGS) entry which is preliminary data.</text>
</comment>
<proteinExistence type="predicted"/>